<dbReference type="PANTHER" id="PTHR43827">
    <property type="entry name" value="2,5-DIKETO-D-GLUCONIC ACID REDUCTASE"/>
    <property type="match status" value="1"/>
</dbReference>
<dbReference type="InterPro" id="IPR023210">
    <property type="entry name" value="NADP_OxRdtase_dom"/>
</dbReference>
<feature type="domain" description="NADP-dependent oxidoreductase" evidence="5">
    <location>
        <begin position="23"/>
        <end position="271"/>
    </location>
</feature>
<name>A0AAN9YRC4_9PEZI</name>
<evidence type="ECO:0000259" key="5">
    <source>
        <dbReference type="Pfam" id="PF00248"/>
    </source>
</evidence>
<keyword evidence="7" id="KW-1185">Reference proteome</keyword>
<evidence type="ECO:0000256" key="1">
    <source>
        <dbReference type="ARBA" id="ARBA00007905"/>
    </source>
</evidence>
<feature type="compositionally biased region" description="Polar residues" evidence="4">
    <location>
        <begin position="1"/>
        <end position="10"/>
    </location>
</feature>
<evidence type="ECO:0000256" key="4">
    <source>
        <dbReference type="SAM" id="MobiDB-lite"/>
    </source>
</evidence>
<dbReference type="InterPro" id="IPR018170">
    <property type="entry name" value="Aldo/ket_reductase_CS"/>
</dbReference>
<dbReference type="Pfam" id="PF00248">
    <property type="entry name" value="Aldo_ket_red"/>
    <property type="match status" value="1"/>
</dbReference>
<dbReference type="GO" id="GO:0016616">
    <property type="term" value="F:oxidoreductase activity, acting on the CH-OH group of donors, NAD or NADP as acceptor"/>
    <property type="evidence" value="ECO:0007669"/>
    <property type="project" value="UniProtKB-ARBA"/>
</dbReference>
<dbReference type="InterPro" id="IPR036812">
    <property type="entry name" value="NAD(P)_OxRdtase_dom_sf"/>
</dbReference>
<dbReference type="PRINTS" id="PR00069">
    <property type="entry name" value="ALDKETRDTASE"/>
</dbReference>
<dbReference type="SUPFAM" id="SSF51430">
    <property type="entry name" value="NAD(P)-linked oxidoreductase"/>
    <property type="match status" value="1"/>
</dbReference>
<organism evidence="6 7">
    <name type="scientific">Diatrype stigma</name>
    <dbReference type="NCBI Taxonomy" id="117547"/>
    <lineage>
        <taxon>Eukaryota</taxon>
        <taxon>Fungi</taxon>
        <taxon>Dikarya</taxon>
        <taxon>Ascomycota</taxon>
        <taxon>Pezizomycotina</taxon>
        <taxon>Sordariomycetes</taxon>
        <taxon>Xylariomycetidae</taxon>
        <taxon>Xylariales</taxon>
        <taxon>Diatrypaceae</taxon>
        <taxon>Diatrype</taxon>
    </lineage>
</organism>
<dbReference type="InterPro" id="IPR020471">
    <property type="entry name" value="AKR"/>
</dbReference>
<dbReference type="CDD" id="cd19071">
    <property type="entry name" value="AKR_AKR1-5-like"/>
    <property type="match status" value="1"/>
</dbReference>
<dbReference type="Gene3D" id="3.20.20.100">
    <property type="entry name" value="NADP-dependent oxidoreductase domain"/>
    <property type="match status" value="1"/>
</dbReference>
<keyword evidence="3" id="KW-0560">Oxidoreductase</keyword>
<proteinExistence type="inferred from homology"/>
<comment type="caution">
    <text evidence="6">The sequence shown here is derived from an EMBL/GenBank/DDBJ whole genome shotgun (WGS) entry which is preliminary data.</text>
</comment>
<protein>
    <recommendedName>
        <fullName evidence="5">NADP-dependent oxidoreductase domain-containing protein</fullName>
    </recommendedName>
</protein>
<accession>A0AAN9YRC4</accession>
<evidence type="ECO:0000256" key="3">
    <source>
        <dbReference type="ARBA" id="ARBA00023002"/>
    </source>
</evidence>
<comment type="similarity">
    <text evidence="1">Belongs to the aldo/keto reductase family.</text>
</comment>
<reference evidence="6 7" key="1">
    <citation type="submission" date="2024-02" db="EMBL/GenBank/DDBJ databases">
        <title>De novo assembly and annotation of 12 fungi associated with fruit tree decline syndrome in Ontario, Canada.</title>
        <authorList>
            <person name="Sulman M."/>
            <person name="Ellouze W."/>
            <person name="Ilyukhin E."/>
        </authorList>
    </citation>
    <scope>NUCLEOTIDE SEQUENCE [LARGE SCALE GENOMIC DNA]</scope>
    <source>
        <strain evidence="6 7">M11/M66-122</strain>
    </source>
</reference>
<keyword evidence="2" id="KW-0521">NADP</keyword>
<dbReference type="Proteomes" id="UP001320420">
    <property type="component" value="Unassembled WGS sequence"/>
</dbReference>
<dbReference type="PROSITE" id="PS00798">
    <property type="entry name" value="ALDOKETO_REDUCTASE_1"/>
    <property type="match status" value="1"/>
</dbReference>
<dbReference type="PANTHER" id="PTHR43827:SF3">
    <property type="entry name" value="NADP-DEPENDENT OXIDOREDUCTASE DOMAIN-CONTAINING PROTEIN"/>
    <property type="match status" value="1"/>
</dbReference>
<gene>
    <name evidence="6" type="ORF">SLS62_003541</name>
</gene>
<dbReference type="AlphaFoldDB" id="A0AAN9YRC4"/>
<evidence type="ECO:0000256" key="2">
    <source>
        <dbReference type="ARBA" id="ARBA00022857"/>
    </source>
</evidence>
<dbReference type="EMBL" id="JAKJXP020000020">
    <property type="protein sequence ID" value="KAK7754521.1"/>
    <property type="molecule type" value="Genomic_DNA"/>
</dbReference>
<evidence type="ECO:0000313" key="7">
    <source>
        <dbReference type="Proteomes" id="UP001320420"/>
    </source>
</evidence>
<feature type="region of interest" description="Disordered" evidence="4">
    <location>
        <begin position="1"/>
        <end position="24"/>
    </location>
</feature>
<evidence type="ECO:0000313" key="6">
    <source>
        <dbReference type="EMBL" id="KAK7754521.1"/>
    </source>
</evidence>
<sequence length="315" mass="34858">MVHFINSSHRSGAPSREGSQTLPDEQTLVESIVHALRSGYRLIDTAQYYGSEAAVGQAVRASGVPRSEITIVTKFGADLHHDPAKALRISLQALGLDYIDVFLMHWPFAVSPEGKPLRIHESPTFVETWQRMEPLVGPQCRAIGVSNFAQKTIDALLESATIVPAVNQVELHALNPNLKLVPYCQSKGIHVISWRTVGVTDLDNNNIVLTHPLFTDIAKAHGCSPAVVNLSWAVQRGITVIPKSSKKSRIEENIRLATLTDKEMRKVNSAYQTIGKFRSSDHFPMLKVEADGKKTLMGWSTVDFGWDDEEGNWLT</sequence>